<dbReference type="AlphaFoldDB" id="A0A397UFJ1"/>
<organism evidence="4 5">
    <name type="scientific">Gigaspora rosea</name>
    <dbReference type="NCBI Taxonomy" id="44941"/>
    <lineage>
        <taxon>Eukaryota</taxon>
        <taxon>Fungi</taxon>
        <taxon>Fungi incertae sedis</taxon>
        <taxon>Mucoromycota</taxon>
        <taxon>Glomeromycotina</taxon>
        <taxon>Glomeromycetes</taxon>
        <taxon>Diversisporales</taxon>
        <taxon>Gigasporaceae</taxon>
        <taxon>Gigaspora</taxon>
    </lineage>
</organism>
<gene>
    <name evidence="4" type="ORF">C2G38_2251692</name>
</gene>
<dbReference type="InterPro" id="IPR050168">
    <property type="entry name" value="AAA_ATPase_domain"/>
</dbReference>
<dbReference type="OrthoDB" id="5421at2759"/>
<dbReference type="PANTHER" id="PTHR23077">
    <property type="entry name" value="AAA-FAMILY ATPASE"/>
    <property type="match status" value="1"/>
</dbReference>
<accession>A0A397UFJ1</accession>
<keyword evidence="2" id="KW-0067">ATP-binding</keyword>
<evidence type="ECO:0000313" key="4">
    <source>
        <dbReference type="EMBL" id="RIB08940.1"/>
    </source>
</evidence>
<dbReference type="EMBL" id="QKWP01001440">
    <property type="protein sequence ID" value="RIB08940.1"/>
    <property type="molecule type" value="Genomic_DNA"/>
</dbReference>
<dbReference type="GO" id="GO:0031593">
    <property type="term" value="F:polyubiquitin modification-dependent protein binding"/>
    <property type="evidence" value="ECO:0007669"/>
    <property type="project" value="TreeGrafter"/>
</dbReference>
<comment type="caution">
    <text evidence="4">The sequence shown here is derived from an EMBL/GenBank/DDBJ whole genome shotgun (WGS) entry which is preliminary data.</text>
</comment>
<dbReference type="GO" id="GO:0034098">
    <property type="term" value="C:VCP-NPL4-UFD1 AAA ATPase complex"/>
    <property type="evidence" value="ECO:0007669"/>
    <property type="project" value="TreeGrafter"/>
</dbReference>
<dbReference type="GO" id="GO:0005524">
    <property type="term" value="F:ATP binding"/>
    <property type="evidence" value="ECO:0007669"/>
    <property type="project" value="UniProtKB-KW"/>
</dbReference>
<dbReference type="PROSITE" id="PS00674">
    <property type="entry name" value="AAA"/>
    <property type="match status" value="2"/>
</dbReference>
<reference evidence="4 5" key="1">
    <citation type="submission" date="2018-06" db="EMBL/GenBank/DDBJ databases">
        <title>Comparative genomics reveals the genomic features of Rhizophagus irregularis, R. cerebriforme, R. diaphanum and Gigaspora rosea, and their symbiotic lifestyle signature.</title>
        <authorList>
            <person name="Morin E."/>
            <person name="San Clemente H."/>
            <person name="Chen E.C.H."/>
            <person name="De La Providencia I."/>
            <person name="Hainaut M."/>
            <person name="Kuo A."/>
            <person name="Kohler A."/>
            <person name="Murat C."/>
            <person name="Tang N."/>
            <person name="Roy S."/>
            <person name="Loubradou J."/>
            <person name="Henrissat B."/>
            <person name="Grigoriev I.V."/>
            <person name="Corradi N."/>
            <person name="Roux C."/>
            <person name="Martin F.M."/>
        </authorList>
    </citation>
    <scope>NUCLEOTIDE SEQUENCE [LARGE SCALE GENOMIC DNA]</scope>
    <source>
        <strain evidence="4 5">DAOM 194757</strain>
    </source>
</reference>
<protein>
    <submittedName>
        <fullName evidence="4">P-loop containing nucleoside triphosphate hydrolase protein</fullName>
    </submittedName>
</protein>
<evidence type="ECO:0000313" key="5">
    <source>
        <dbReference type="Proteomes" id="UP000266673"/>
    </source>
</evidence>
<proteinExistence type="predicted"/>
<dbReference type="GO" id="GO:0005634">
    <property type="term" value="C:nucleus"/>
    <property type="evidence" value="ECO:0007669"/>
    <property type="project" value="TreeGrafter"/>
</dbReference>
<dbReference type="FunFam" id="3.40.50.300:FF:000061">
    <property type="entry name" value="ATPase family, AAA domain-containing 2"/>
    <property type="match status" value="1"/>
</dbReference>
<dbReference type="GO" id="GO:0016887">
    <property type="term" value="F:ATP hydrolysis activity"/>
    <property type="evidence" value="ECO:0007669"/>
    <property type="project" value="InterPro"/>
</dbReference>
<dbReference type="InterPro" id="IPR027417">
    <property type="entry name" value="P-loop_NTPase"/>
</dbReference>
<dbReference type="Proteomes" id="UP000266673">
    <property type="component" value="Unassembled WGS sequence"/>
</dbReference>
<dbReference type="GO" id="GO:0051228">
    <property type="term" value="P:mitotic spindle disassembly"/>
    <property type="evidence" value="ECO:0007669"/>
    <property type="project" value="TreeGrafter"/>
</dbReference>
<dbReference type="FunFam" id="3.40.50.300:FF:001440">
    <property type="entry name" value="ATPase, AAA family protein"/>
    <property type="match status" value="1"/>
</dbReference>
<dbReference type="InterPro" id="IPR003959">
    <property type="entry name" value="ATPase_AAA_core"/>
</dbReference>
<keyword evidence="1" id="KW-0547">Nucleotide-binding</keyword>
<dbReference type="SUPFAM" id="SSF52540">
    <property type="entry name" value="P-loop containing nucleoside triphosphate hydrolases"/>
    <property type="match status" value="2"/>
</dbReference>
<dbReference type="InterPro" id="IPR041569">
    <property type="entry name" value="AAA_lid_3"/>
</dbReference>
<keyword evidence="4" id="KW-0378">Hydrolase</keyword>
<dbReference type="InterPro" id="IPR003593">
    <property type="entry name" value="AAA+_ATPase"/>
</dbReference>
<dbReference type="PANTHER" id="PTHR23077:SF194">
    <property type="entry name" value="ATPASE FAMILY GENE 2 PROTEIN HOMOLOG B"/>
    <property type="match status" value="1"/>
</dbReference>
<dbReference type="GO" id="GO:0030970">
    <property type="term" value="P:retrograde protein transport, ER to cytosol"/>
    <property type="evidence" value="ECO:0007669"/>
    <property type="project" value="TreeGrafter"/>
</dbReference>
<dbReference type="CDD" id="cd19511">
    <property type="entry name" value="RecA-like_CDC48_r2-like"/>
    <property type="match status" value="1"/>
</dbReference>
<dbReference type="GO" id="GO:0005829">
    <property type="term" value="C:cytosol"/>
    <property type="evidence" value="ECO:0007669"/>
    <property type="project" value="TreeGrafter"/>
</dbReference>
<dbReference type="InterPro" id="IPR003960">
    <property type="entry name" value="ATPase_AAA_CS"/>
</dbReference>
<sequence length="763" mass="85488">MIDNQIKWIFHFRFDLKKMSQELILLPPIPDDIGKARCRVSNAVLEKRKIKAGQWVRLDSDNMSLFCRIWEANLPDNIIQADNLISQNAFSSISMYNHPCSLVHLKTPIQASINVTLFIRFRYANDDNKEKKQFDDFGFVWENGPETIKHLTIKSILNDMVICKGCSIFDERRRLEIVIHETNPSNSNQLFTNDTCIHITDDSFQNNVDDIDKISSLLCSTTLEEKIPKSVPGLHDAYEALYEVISYPLIYRDLIQQLNIECPKGILLYGPPGVGKTFLVNQISKTCGAKMITVNGPDIFGPFFGESERRLRNAFSQAKDLTIKENCPVILFIDELDALASRRTETQFHESRVIAQLLTLMDGIESRGRLVVIAATNRPNAIDPALRRPGRFDREIAVDVPSEQSRLEILKSQTFKMPLDDDVDLVKLASVTNGYVGADLASLCREAAMNAVHRQAALGKNELVNLVPKITMNDFTGAMLRVVPSLRRGYHVNVGKINWDDIGGLEDVKKKLRQAVEWPIKYRHTFERLGLKPPNGILLYGPPGCSKTTLAKVIASTSGATFLSINGAQLYSPYVGDSEQIIRTTFQRARSTSPSIIFFDEIDAIVGKRSFESSGNNDSVQERILSMLLNEMDGIEVTTSVLVVGATNRPDMLDAALLRPGRFDKLIYVPPPDLSARKQILKIYTSNMPLSDDVDLNLIAKQTELYTGADLKNLCRESAIISLRETGTASSVTMSNFCSGLNTVKPSLTANILLQYENLINTY</sequence>
<name>A0A397UFJ1_9GLOM</name>
<dbReference type="Gene3D" id="3.40.50.300">
    <property type="entry name" value="P-loop containing nucleotide triphosphate hydrolases"/>
    <property type="match status" value="2"/>
</dbReference>
<evidence type="ECO:0000256" key="2">
    <source>
        <dbReference type="ARBA" id="ARBA00022840"/>
    </source>
</evidence>
<evidence type="ECO:0000259" key="3">
    <source>
        <dbReference type="SMART" id="SM00382"/>
    </source>
</evidence>
<dbReference type="SMART" id="SM00382">
    <property type="entry name" value="AAA"/>
    <property type="match status" value="2"/>
</dbReference>
<dbReference type="Gene3D" id="1.10.8.60">
    <property type="match status" value="2"/>
</dbReference>
<keyword evidence="5" id="KW-1185">Reference proteome</keyword>
<feature type="domain" description="AAA+ ATPase" evidence="3">
    <location>
        <begin position="533"/>
        <end position="673"/>
    </location>
</feature>
<dbReference type="GO" id="GO:0097352">
    <property type="term" value="P:autophagosome maturation"/>
    <property type="evidence" value="ECO:0007669"/>
    <property type="project" value="TreeGrafter"/>
</dbReference>
<evidence type="ECO:0000256" key="1">
    <source>
        <dbReference type="ARBA" id="ARBA00022741"/>
    </source>
</evidence>
<dbReference type="STRING" id="44941.A0A397UFJ1"/>
<dbReference type="Pfam" id="PF17862">
    <property type="entry name" value="AAA_lid_3"/>
    <property type="match status" value="2"/>
</dbReference>
<feature type="domain" description="AAA+ ATPase" evidence="3">
    <location>
        <begin position="262"/>
        <end position="402"/>
    </location>
</feature>
<dbReference type="Pfam" id="PF00004">
    <property type="entry name" value="AAA"/>
    <property type="match status" value="2"/>
</dbReference>
<dbReference type="FunFam" id="1.10.8.60:FF:000038">
    <property type="entry name" value="spermatogenesis-associated protein 5-like protein 1"/>
    <property type="match status" value="1"/>
</dbReference>